<dbReference type="Gramene" id="ERM93396">
    <property type="protein sequence ID" value="ERM93396"/>
    <property type="gene ID" value="AMTR_s05445p00005520"/>
</dbReference>
<name>U5CWT5_AMBTC</name>
<proteinExistence type="predicted"/>
<gene>
    <name evidence="1" type="ORF">AMTR_s05445p00005520</name>
</gene>
<dbReference type="HOGENOM" id="CLU_2892605_0_0_1"/>
<sequence>MDDSHYYFWMKQQASSADWAALVLRLCRPRSLPLLVATNNRYDYWQLLVYAYAESNAVTTGTQ</sequence>
<dbReference type="AlphaFoldDB" id="U5CWT5"/>
<protein>
    <submittedName>
        <fullName evidence="1">Uncharacterized protein</fullName>
    </submittedName>
</protein>
<feature type="non-terminal residue" evidence="1">
    <location>
        <position position="63"/>
    </location>
</feature>
<dbReference type="Proteomes" id="UP000017836">
    <property type="component" value="Unassembled WGS sequence"/>
</dbReference>
<dbReference type="EMBL" id="KI397787">
    <property type="protein sequence ID" value="ERM93396.1"/>
    <property type="molecule type" value="Genomic_DNA"/>
</dbReference>
<evidence type="ECO:0000313" key="1">
    <source>
        <dbReference type="EMBL" id="ERM93396.1"/>
    </source>
</evidence>
<accession>U5CWT5</accession>
<organism evidence="1 2">
    <name type="scientific">Amborella trichopoda</name>
    <dbReference type="NCBI Taxonomy" id="13333"/>
    <lineage>
        <taxon>Eukaryota</taxon>
        <taxon>Viridiplantae</taxon>
        <taxon>Streptophyta</taxon>
        <taxon>Embryophyta</taxon>
        <taxon>Tracheophyta</taxon>
        <taxon>Spermatophyta</taxon>
        <taxon>Magnoliopsida</taxon>
        <taxon>Amborellales</taxon>
        <taxon>Amborellaceae</taxon>
        <taxon>Amborella</taxon>
    </lineage>
</organism>
<evidence type="ECO:0000313" key="2">
    <source>
        <dbReference type="Proteomes" id="UP000017836"/>
    </source>
</evidence>
<keyword evidence="2" id="KW-1185">Reference proteome</keyword>
<reference evidence="2" key="1">
    <citation type="journal article" date="2013" name="Science">
        <title>The Amborella genome and the evolution of flowering plants.</title>
        <authorList>
            <consortium name="Amborella Genome Project"/>
        </authorList>
    </citation>
    <scope>NUCLEOTIDE SEQUENCE [LARGE SCALE GENOMIC DNA]</scope>
</reference>